<organism evidence="13 14">
    <name type="scientific">Fumia xinanensis</name>
    <dbReference type="NCBI Taxonomy" id="2763659"/>
    <lineage>
        <taxon>Bacteria</taxon>
        <taxon>Bacillati</taxon>
        <taxon>Bacillota</taxon>
        <taxon>Clostridia</taxon>
        <taxon>Eubacteriales</taxon>
        <taxon>Oscillospiraceae</taxon>
        <taxon>Fumia</taxon>
    </lineage>
</organism>
<comment type="similarity">
    <text evidence="2">Belongs to the UPF0053 family.</text>
</comment>
<feature type="transmembrane region" description="Helical" evidence="10">
    <location>
        <begin position="150"/>
        <end position="167"/>
    </location>
</feature>
<dbReference type="InterPro" id="IPR000644">
    <property type="entry name" value="CBS_dom"/>
</dbReference>
<accession>A0A926E1B0</accession>
<name>A0A926E1B0_9FIRM</name>
<dbReference type="PROSITE" id="PS51371">
    <property type="entry name" value="CBS"/>
    <property type="match status" value="1"/>
</dbReference>
<keyword evidence="3 9" id="KW-0812">Transmembrane</keyword>
<keyword evidence="4" id="KW-0677">Repeat</keyword>
<dbReference type="GO" id="GO:0050660">
    <property type="term" value="F:flavin adenine dinucleotide binding"/>
    <property type="evidence" value="ECO:0007669"/>
    <property type="project" value="InterPro"/>
</dbReference>
<comment type="subcellular location">
    <subcellularLocation>
        <location evidence="1">Membrane</location>
        <topology evidence="1">Multi-pass membrane protein</topology>
    </subcellularLocation>
</comment>
<evidence type="ECO:0000259" key="12">
    <source>
        <dbReference type="PROSITE" id="PS51846"/>
    </source>
</evidence>
<feature type="transmembrane region" description="Helical" evidence="10">
    <location>
        <begin position="126"/>
        <end position="144"/>
    </location>
</feature>
<dbReference type="InterPro" id="IPR005170">
    <property type="entry name" value="Transptr-assoc_dom"/>
</dbReference>
<dbReference type="SMART" id="SM00116">
    <property type="entry name" value="CBS"/>
    <property type="match status" value="2"/>
</dbReference>
<dbReference type="SUPFAM" id="SSF56176">
    <property type="entry name" value="FAD-binding/transporter-associated domain-like"/>
    <property type="match status" value="1"/>
</dbReference>
<evidence type="ECO:0000256" key="5">
    <source>
        <dbReference type="ARBA" id="ARBA00022989"/>
    </source>
</evidence>
<feature type="transmembrane region" description="Helical" evidence="10">
    <location>
        <begin position="63"/>
        <end position="84"/>
    </location>
</feature>
<dbReference type="Gene3D" id="3.30.465.10">
    <property type="match status" value="1"/>
</dbReference>
<evidence type="ECO:0000256" key="8">
    <source>
        <dbReference type="PROSITE-ProRule" id="PRU00703"/>
    </source>
</evidence>
<evidence type="ECO:0000256" key="7">
    <source>
        <dbReference type="ARBA" id="ARBA00023136"/>
    </source>
</evidence>
<proteinExistence type="inferred from homology"/>
<dbReference type="InterPro" id="IPR046342">
    <property type="entry name" value="CBS_dom_sf"/>
</dbReference>
<dbReference type="Pfam" id="PF00571">
    <property type="entry name" value="CBS"/>
    <property type="match status" value="2"/>
</dbReference>
<reference evidence="13" key="1">
    <citation type="submission" date="2020-08" db="EMBL/GenBank/DDBJ databases">
        <title>Genome public.</title>
        <authorList>
            <person name="Liu C."/>
            <person name="Sun Q."/>
        </authorList>
    </citation>
    <scope>NUCLEOTIDE SEQUENCE</scope>
    <source>
        <strain evidence="13">NSJ-33</strain>
    </source>
</reference>
<comment type="caution">
    <text evidence="13">The sequence shown here is derived from an EMBL/GenBank/DDBJ whole genome shotgun (WGS) entry which is preliminary data.</text>
</comment>
<evidence type="ECO:0000313" key="13">
    <source>
        <dbReference type="EMBL" id="MBC8559476.1"/>
    </source>
</evidence>
<feature type="domain" description="CNNM transmembrane" evidence="12">
    <location>
        <begin position="56"/>
        <end position="243"/>
    </location>
</feature>
<evidence type="ECO:0000256" key="10">
    <source>
        <dbReference type="SAM" id="Phobius"/>
    </source>
</evidence>
<keyword evidence="5 9" id="KW-1133">Transmembrane helix</keyword>
<evidence type="ECO:0000259" key="11">
    <source>
        <dbReference type="PROSITE" id="PS51371"/>
    </source>
</evidence>
<dbReference type="InterPro" id="IPR036318">
    <property type="entry name" value="FAD-bd_PCMH-like_sf"/>
</dbReference>
<dbReference type="Proteomes" id="UP000610760">
    <property type="component" value="Unassembled WGS sequence"/>
</dbReference>
<dbReference type="SMART" id="SM01091">
    <property type="entry name" value="CorC_HlyC"/>
    <property type="match status" value="1"/>
</dbReference>
<gene>
    <name evidence="13" type="ORF">H8710_05250</name>
</gene>
<keyword evidence="7 9" id="KW-0472">Membrane</keyword>
<protein>
    <submittedName>
        <fullName evidence="13">HlyC/CorC family transporter</fullName>
    </submittedName>
</protein>
<feature type="transmembrane region" description="Helical" evidence="10">
    <location>
        <begin position="179"/>
        <end position="202"/>
    </location>
</feature>
<sequence>MSCNILYHNGSFAARGERPCKNLHYFFIYVILILILCLGKGILSSQIFDNQKGAEPLLDDPLLYVLLVILICLSAFFSATETAFSSVSKMRLKHYASTGDKRAEKALSIIDRFDDALSAILIGNNIVNIASASIGTVIFTGLIGGKWGPGVSTLVMTLVVLCFGEILPKTYAKENAERVSIRVAGILSAIMTLFKPLIWVFVQIKRGVMKLFKSRENLPTVTEEELKYIIEEIEDEGVLEQHESELIQSALEFNDITVSEILTHRVDVVSVDVNEDIEAVKNIFLTERFSRLPVYDKNIDNVLGIISDKDFFREYLKNPKFNLNDIVQETLFVPPKKHISALLKELQRIKSQIAVVTDQYGGTLGIITLEDILEELVGEIWDEDEDIIQELTTLSDGHYLVSGDMKVDDMVEQIAPEDIQQYEDNTSTVGGWVLDEIEHLPEAEEVFRIGRFQITVKEIEEQRIKKLEVVVLPEPDDEESNSR</sequence>
<evidence type="ECO:0000256" key="2">
    <source>
        <dbReference type="ARBA" id="ARBA00006337"/>
    </source>
</evidence>
<evidence type="ECO:0000256" key="4">
    <source>
        <dbReference type="ARBA" id="ARBA00022737"/>
    </source>
</evidence>
<keyword evidence="14" id="KW-1185">Reference proteome</keyword>
<evidence type="ECO:0000256" key="1">
    <source>
        <dbReference type="ARBA" id="ARBA00004141"/>
    </source>
</evidence>
<evidence type="ECO:0000313" key="14">
    <source>
        <dbReference type="Proteomes" id="UP000610760"/>
    </source>
</evidence>
<keyword evidence="6 8" id="KW-0129">CBS domain</keyword>
<dbReference type="PROSITE" id="PS51846">
    <property type="entry name" value="CNNM"/>
    <property type="match status" value="1"/>
</dbReference>
<dbReference type="AlphaFoldDB" id="A0A926E1B0"/>
<dbReference type="Pfam" id="PF01595">
    <property type="entry name" value="CNNM"/>
    <property type="match status" value="1"/>
</dbReference>
<dbReference type="PANTHER" id="PTHR22777">
    <property type="entry name" value="HEMOLYSIN-RELATED"/>
    <property type="match status" value="1"/>
</dbReference>
<evidence type="ECO:0000256" key="6">
    <source>
        <dbReference type="ARBA" id="ARBA00023122"/>
    </source>
</evidence>
<dbReference type="FunFam" id="3.10.580.10:FF:000002">
    <property type="entry name" value="Magnesium/cobalt efflux protein CorC"/>
    <property type="match status" value="1"/>
</dbReference>
<dbReference type="InterPro" id="IPR002550">
    <property type="entry name" value="CNNM"/>
</dbReference>
<dbReference type="Pfam" id="PF03471">
    <property type="entry name" value="CorC_HlyC"/>
    <property type="match status" value="1"/>
</dbReference>
<evidence type="ECO:0000256" key="9">
    <source>
        <dbReference type="PROSITE-ProRule" id="PRU01193"/>
    </source>
</evidence>
<feature type="domain" description="CBS" evidence="11">
    <location>
        <begin position="262"/>
        <end position="326"/>
    </location>
</feature>
<dbReference type="GO" id="GO:0005886">
    <property type="term" value="C:plasma membrane"/>
    <property type="evidence" value="ECO:0007669"/>
    <property type="project" value="TreeGrafter"/>
</dbReference>
<feature type="transmembrane region" description="Helical" evidence="10">
    <location>
        <begin position="23"/>
        <end position="43"/>
    </location>
</feature>
<dbReference type="PANTHER" id="PTHR22777:SF17">
    <property type="entry name" value="UPF0053 PROTEIN SLL0260"/>
    <property type="match status" value="1"/>
</dbReference>
<dbReference type="EMBL" id="JACRSV010000001">
    <property type="protein sequence ID" value="MBC8559476.1"/>
    <property type="molecule type" value="Genomic_DNA"/>
</dbReference>
<dbReference type="Gene3D" id="3.10.580.10">
    <property type="entry name" value="CBS-domain"/>
    <property type="match status" value="1"/>
</dbReference>
<dbReference type="CDD" id="cd04590">
    <property type="entry name" value="CBS_pair_CorC_HlyC_assoc"/>
    <property type="match status" value="1"/>
</dbReference>
<evidence type="ECO:0000256" key="3">
    <source>
        <dbReference type="ARBA" id="ARBA00022692"/>
    </source>
</evidence>
<dbReference type="InterPro" id="IPR044751">
    <property type="entry name" value="Ion_transp-like_CBS"/>
</dbReference>
<dbReference type="InterPro" id="IPR016169">
    <property type="entry name" value="FAD-bd_PCMH_sub2"/>
</dbReference>
<dbReference type="SUPFAM" id="SSF54631">
    <property type="entry name" value="CBS-domain pair"/>
    <property type="match status" value="1"/>
</dbReference>